<dbReference type="Gene3D" id="1.25.40.10">
    <property type="entry name" value="Tetratricopeptide repeat domain"/>
    <property type="match status" value="2"/>
</dbReference>
<dbReference type="SUPFAM" id="SSF48452">
    <property type="entry name" value="TPR-like"/>
    <property type="match status" value="2"/>
</dbReference>
<reference evidence="1 2" key="1">
    <citation type="journal article" date="2012" name="J. Bacteriol.">
        <title>Complete genome sequence of Nocardia brasiliensis HUJEG-1.</title>
        <authorList>
            <person name="Vera-Cabrera L."/>
            <person name="Ortiz-Lopez R."/>
            <person name="Elizondo-Gonzalez R."/>
            <person name="Perez-Maya A.A."/>
            <person name="Ocampo-Candiani J."/>
        </authorList>
    </citation>
    <scope>NUCLEOTIDE SEQUENCE [LARGE SCALE GENOMIC DNA]</scope>
    <source>
        <strain evidence="2">ATCC 700358</strain>
    </source>
</reference>
<dbReference type="SMART" id="SM00028">
    <property type="entry name" value="TPR"/>
    <property type="match status" value="5"/>
</dbReference>
<dbReference type="PANTHER" id="PTHR46082:SF6">
    <property type="entry name" value="AAA+ ATPASE DOMAIN-CONTAINING PROTEIN-RELATED"/>
    <property type="match status" value="1"/>
</dbReference>
<dbReference type="InterPro" id="IPR036170">
    <property type="entry name" value="YezG-like_sf"/>
</dbReference>
<proteinExistence type="predicted"/>
<dbReference type="PANTHER" id="PTHR46082">
    <property type="entry name" value="ATP/GTP-BINDING PROTEIN-RELATED"/>
    <property type="match status" value="1"/>
</dbReference>
<evidence type="ECO:0008006" key="3">
    <source>
        <dbReference type="Google" id="ProtNLM"/>
    </source>
</evidence>
<dbReference type="InterPro" id="IPR011990">
    <property type="entry name" value="TPR-like_helical_dom_sf"/>
</dbReference>
<name>K0EQD6_NOCB7</name>
<dbReference type="KEGG" id="nbr:O3I_008745"/>
<accession>K0EQD6</accession>
<dbReference type="Pfam" id="PF13424">
    <property type="entry name" value="TPR_12"/>
    <property type="match status" value="2"/>
</dbReference>
<dbReference type="STRING" id="1133849.O3I_008745"/>
<dbReference type="AlphaFoldDB" id="K0EQD6"/>
<sequence>MLDAYGQLRNFIGQRYPGVDLRDIAAEPDSATARATLTAAFAAQQADADAEFLYAAQQFVDTALSNPVADRTTAMLYEVLLAGAEQTQGADNPETLMIRHELAQTYHSIGDIDSAITHFEATLAARERVLDAGDTLTITTRTCLANCYREVGRVDDAIPLDAAVLTAREQFFGPAHDNPVGYRDFLADAYESADRFGRAIELRETNLQMRRRELGADHPDTLGTHLSIARSYASAGRIEEAVTAYETALTEHERVFGAAQAQTILVRYTLARAYGAAGRFDESIALHTKAIEEYSRIVGPDHSDPVAMRNSLARVYEDAGRMDDAIATYTRVLADSERVYGVEHDLTDQVRGWLAHLTRSTGGAAPAGDARRVLEDLTQQLGNRLVDLVGETGWRRIDLIARSSGQIHDLSLTVLSDNGGATALAAPTELAPLLDAIKVAHYERDPERGAWLSARFLIDSSGSFFRSYNTDYEPDWPFAVDAATYIEELERFPRELEYTPEWLLDRLPKWQGRYKNTDTDITELIPLDMQLVAMVLDSYRDHLLHRLPSDWQQLFIDFRSVGEYVETRAQVLTVLGQSIEWQAPQAVTFFSELRRDMYTPWQGTWTSVRFHLVVNGKYNAEYDWDHEPDWDHRPDARAFQQELQMFPRSAEHVPAWLGARQH</sequence>
<protein>
    <recommendedName>
        <fullName evidence="3">Tetratricopeptide repeat protein</fullName>
    </recommendedName>
</protein>
<dbReference type="SUPFAM" id="SSF160424">
    <property type="entry name" value="BH3703-like"/>
    <property type="match status" value="2"/>
</dbReference>
<dbReference type="Pfam" id="PF13374">
    <property type="entry name" value="TPR_10"/>
    <property type="match status" value="2"/>
</dbReference>
<dbReference type="Proteomes" id="UP000006304">
    <property type="component" value="Chromosome"/>
</dbReference>
<gene>
    <name evidence="1" type="ORF">O3I_008745</name>
</gene>
<keyword evidence="2" id="KW-1185">Reference proteome</keyword>
<evidence type="ECO:0000313" key="2">
    <source>
        <dbReference type="Proteomes" id="UP000006304"/>
    </source>
</evidence>
<dbReference type="InterPro" id="IPR053137">
    <property type="entry name" value="NLR-like"/>
</dbReference>
<dbReference type="HOGENOM" id="CLU_414379_0_0_11"/>
<evidence type="ECO:0000313" key="1">
    <source>
        <dbReference type="EMBL" id="AFT99711.1"/>
    </source>
</evidence>
<organism evidence="1 2">
    <name type="scientific">Nocardia brasiliensis (strain ATCC 700358 / HUJEG-1)</name>
    <dbReference type="NCBI Taxonomy" id="1133849"/>
    <lineage>
        <taxon>Bacteria</taxon>
        <taxon>Bacillati</taxon>
        <taxon>Actinomycetota</taxon>
        <taxon>Actinomycetes</taxon>
        <taxon>Mycobacteriales</taxon>
        <taxon>Nocardiaceae</taxon>
        <taxon>Nocardia</taxon>
    </lineage>
</organism>
<dbReference type="EMBL" id="CP003876">
    <property type="protein sequence ID" value="AFT99711.1"/>
    <property type="molecule type" value="Genomic_DNA"/>
</dbReference>
<dbReference type="eggNOG" id="COG0457">
    <property type="taxonomic scope" value="Bacteria"/>
</dbReference>
<dbReference type="InterPro" id="IPR019734">
    <property type="entry name" value="TPR_rpt"/>
</dbReference>